<reference evidence="2" key="2">
    <citation type="submission" date="2022-04" db="EMBL/GenBank/DDBJ databases">
        <title>Antimicrobial genetic elements in methicillin-resistant Macrococcus armenti.</title>
        <authorList>
            <person name="Keller J.E."/>
            <person name="Schwendener S."/>
            <person name="Pantucek R."/>
            <person name="Perreten V."/>
        </authorList>
    </citation>
    <scope>NUCLEOTIDE SEQUENCE</scope>
    <source>
        <strain evidence="2">CCM 2609</strain>
    </source>
</reference>
<name>A0ABY3ZTU0_9STAP</name>
<proteinExistence type="predicted"/>
<reference evidence="2" key="1">
    <citation type="submission" date="2022-03" db="EMBL/GenBank/DDBJ databases">
        <authorList>
            <person name="Vrbovska V."/>
            <person name="Kovarovic V."/>
            <person name="Botka T."/>
            <person name="Pantucek R."/>
        </authorList>
    </citation>
    <scope>NUCLEOTIDE SEQUENCE</scope>
    <source>
        <strain evidence="2">CCM 2609</strain>
    </source>
</reference>
<feature type="transmembrane region" description="Helical" evidence="1">
    <location>
        <begin position="98"/>
        <end position="117"/>
    </location>
</feature>
<protein>
    <submittedName>
        <fullName evidence="2">DUF805 domain-containing protein</fullName>
    </submittedName>
</protein>
<dbReference type="InterPro" id="IPR008523">
    <property type="entry name" value="DUF805"/>
</dbReference>
<dbReference type="Proteomes" id="UP000830343">
    <property type="component" value="Chromosome"/>
</dbReference>
<sequence length="167" mass="18974">MENNMSIKDAMIAFWTKAFVFKGRARRREVWLNILGNFIIAFILGVIVLLIDLVTSDRMNLSEHYNFFVGTIFPYFTTIPAMAQASRRMQDINMNGKIAIVLTVAATLLEFVFNRIMPLFNAKLTGNSTTLVIISLILAIPMLFLFIVNFINGNEGDNKYGKDPKRV</sequence>
<feature type="transmembrane region" description="Helical" evidence="1">
    <location>
        <begin position="30"/>
        <end position="53"/>
    </location>
</feature>
<keyword evidence="1" id="KW-1133">Transmembrane helix</keyword>
<accession>A0ABY3ZTU0</accession>
<dbReference type="RefSeq" id="WP_243365564.1">
    <property type="nucleotide sequence ID" value="NZ_CP094348.1"/>
</dbReference>
<dbReference type="PANTHER" id="PTHR34980">
    <property type="entry name" value="INNER MEMBRANE PROTEIN-RELATED-RELATED"/>
    <property type="match status" value="1"/>
</dbReference>
<dbReference type="EMBL" id="CP094348">
    <property type="protein sequence ID" value="UOB20202.1"/>
    <property type="molecule type" value="Genomic_DNA"/>
</dbReference>
<evidence type="ECO:0000313" key="2">
    <source>
        <dbReference type="EMBL" id="UOB20202.1"/>
    </source>
</evidence>
<keyword evidence="1" id="KW-0812">Transmembrane</keyword>
<feature type="transmembrane region" description="Helical" evidence="1">
    <location>
        <begin position="129"/>
        <end position="151"/>
    </location>
</feature>
<evidence type="ECO:0000256" key="1">
    <source>
        <dbReference type="SAM" id="Phobius"/>
    </source>
</evidence>
<evidence type="ECO:0000313" key="3">
    <source>
        <dbReference type="Proteomes" id="UP000830343"/>
    </source>
</evidence>
<keyword evidence="1" id="KW-0472">Membrane</keyword>
<gene>
    <name evidence="2" type="ORF">MRZ06_09395</name>
</gene>
<keyword evidence="3" id="KW-1185">Reference proteome</keyword>
<organism evidence="2 3">
    <name type="scientific">Macrococcus armenti</name>
    <dbReference type="NCBI Taxonomy" id="2875764"/>
    <lineage>
        <taxon>Bacteria</taxon>
        <taxon>Bacillati</taxon>
        <taxon>Bacillota</taxon>
        <taxon>Bacilli</taxon>
        <taxon>Bacillales</taxon>
        <taxon>Staphylococcaceae</taxon>
        <taxon>Macrococcus</taxon>
    </lineage>
</organism>
<dbReference type="Pfam" id="PF05656">
    <property type="entry name" value="DUF805"/>
    <property type="match status" value="1"/>
</dbReference>
<dbReference type="PANTHER" id="PTHR34980:SF2">
    <property type="entry name" value="INNER MEMBRANE PROTEIN YHAH-RELATED"/>
    <property type="match status" value="1"/>
</dbReference>
<feature type="transmembrane region" description="Helical" evidence="1">
    <location>
        <begin position="65"/>
        <end position="86"/>
    </location>
</feature>